<dbReference type="Pfam" id="PF00696">
    <property type="entry name" value="AA_kinase"/>
    <property type="match status" value="1"/>
</dbReference>
<dbReference type="OrthoDB" id="8526978at2"/>
<sequence length="192" mass="21290">MRRVVKVGGSLLLRPNLKDQLDRWIGSQSPAENLLIVGGGNLVEAVRELDAVHSLDSEEIHWLCVELLESTHRMVQQLSPAWKTVSTTIQFRGGVERGFSRDQTTLISVASFYHRYCGASLPEDWRTTTDAIAAYLAVCVNADELVMLKSCDVDPGRTLDQLIDDGVVDKATRLIAPHVRHIRVQCLPTDGS</sequence>
<dbReference type="Proteomes" id="UP000317977">
    <property type="component" value="Unassembled WGS sequence"/>
</dbReference>
<name>A0A5C6F2M1_9BACT</name>
<protein>
    <submittedName>
        <fullName evidence="2">Amino acid kinase family protein</fullName>
    </submittedName>
</protein>
<keyword evidence="2" id="KW-0808">Transferase</keyword>
<dbReference type="GO" id="GO:0016301">
    <property type="term" value="F:kinase activity"/>
    <property type="evidence" value="ECO:0007669"/>
    <property type="project" value="UniProtKB-KW"/>
</dbReference>
<organism evidence="2 3">
    <name type="scientific">Rubripirellula reticaptiva</name>
    <dbReference type="NCBI Taxonomy" id="2528013"/>
    <lineage>
        <taxon>Bacteria</taxon>
        <taxon>Pseudomonadati</taxon>
        <taxon>Planctomycetota</taxon>
        <taxon>Planctomycetia</taxon>
        <taxon>Pirellulales</taxon>
        <taxon>Pirellulaceae</taxon>
        <taxon>Rubripirellula</taxon>
    </lineage>
</organism>
<dbReference type="SUPFAM" id="SSF53633">
    <property type="entry name" value="Carbamate kinase-like"/>
    <property type="match status" value="1"/>
</dbReference>
<evidence type="ECO:0000259" key="1">
    <source>
        <dbReference type="Pfam" id="PF00696"/>
    </source>
</evidence>
<dbReference type="InterPro" id="IPR001048">
    <property type="entry name" value="Asp/Glu/Uridylate_kinase"/>
</dbReference>
<dbReference type="InterPro" id="IPR036393">
    <property type="entry name" value="AceGlu_kinase-like_sf"/>
</dbReference>
<evidence type="ECO:0000313" key="3">
    <source>
        <dbReference type="Proteomes" id="UP000317977"/>
    </source>
</evidence>
<gene>
    <name evidence="2" type="ORF">Poly59_16730</name>
</gene>
<dbReference type="EMBL" id="SJPX01000002">
    <property type="protein sequence ID" value="TWU55375.1"/>
    <property type="molecule type" value="Genomic_DNA"/>
</dbReference>
<reference evidence="2 3" key="1">
    <citation type="submission" date="2019-02" db="EMBL/GenBank/DDBJ databases">
        <title>Deep-cultivation of Planctomycetes and their phenomic and genomic characterization uncovers novel biology.</title>
        <authorList>
            <person name="Wiegand S."/>
            <person name="Jogler M."/>
            <person name="Boedeker C."/>
            <person name="Pinto D."/>
            <person name="Vollmers J."/>
            <person name="Rivas-Marin E."/>
            <person name="Kohn T."/>
            <person name="Peeters S.H."/>
            <person name="Heuer A."/>
            <person name="Rast P."/>
            <person name="Oberbeckmann S."/>
            <person name="Bunk B."/>
            <person name="Jeske O."/>
            <person name="Meyerdierks A."/>
            <person name="Storesund J.E."/>
            <person name="Kallscheuer N."/>
            <person name="Luecker S."/>
            <person name="Lage O.M."/>
            <person name="Pohl T."/>
            <person name="Merkel B.J."/>
            <person name="Hornburger P."/>
            <person name="Mueller R.-W."/>
            <person name="Bruemmer F."/>
            <person name="Labrenz M."/>
            <person name="Spormann A.M."/>
            <person name="Op Den Camp H."/>
            <person name="Overmann J."/>
            <person name="Amann R."/>
            <person name="Jetten M.S.M."/>
            <person name="Mascher T."/>
            <person name="Medema M.H."/>
            <person name="Devos D.P."/>
            <person name="Kaster A.-K."/>
            <person name="Ovreas L."/>
            <person name="Rohde M."/>
            <person name="Galperin M.Y."/>
            <person name="Jogler C."/>
        </authorList>
    </citation>
    <scope>NUCLEOTIDE SEQUENCE [LARGE SCALE GENOMIC DNA]</scope>
    <source>
        <strain evidence="2 3">Poly59</strain>
    </source>
</reference>
<dbReference type="RefSeq" id="WP_146533573.1">
    <property type="nucleotide sequence ID" value="NZ_SJPX01000002.1"/>
</dbReference>
<proteinExistence type="predicted"/>
<keyword evidence="2" id="KW-0418">Kinase</keyword>
<evidence type="ECO:0000313" key="2">
    <source>
        <dbReference type="EMBL" id="TWU55375.1"/>
    </source>
</evidence>
<comment type="caution">
    <text evidence="2">The sequence shown here is derived from an EMBL/GenBank/DDBJ whole genome shotgun (WGS) entry which is preliminary data.</text>
</comment>
<dbReference type="AlphaFoldDB" id="A0A5C6F2M1"/>
<accession>A0A5C6F2M1</accession>
<dbReference type="Gene3D" id="3.40.1160.10">
    <property type="entry name" value="Acetylglutamate kinase-like"/>
    <property type="match status" value="1"/>
</dbReference>
<feature type="domain" description="Aspartate/glutamate/uridylate kinase" evidence="1">
    <location>
        <begin position="1"/>
        <end position="151"/>
    </location>
</feature>
<keyword evidence="3" id="KW-1185">Reference proteome</keyword>